<dbReference type="InterPro" id="IPR009079">
    <property type="entry name" value="4_helix_cytokine-like_core"/>
</dbReference>
<reference evidence="9" key="3">
    <citation type="submission" date="2025-09" db="UniProtKB">
        <authorList>
            <consortium name="Ensembl"/>
        </authorList>
    </citation>
    <scope>IDENTIFICATION</scope>
</reference>
<evidence type="ECO:0000256" key="1">
    <source>
        <dbReference type="ARBA" id="ARBA00004613"/>
    </source>
</evidence>
<dbReference type="GO" id="GO:0051607">
    <property type="term" value="P:defense response to virus"/>
    <property type="evidence" value="ECO:0007669"/>
    <property type="project" value="UniProtKB-KW"/>
</dbReference>
<keyword evidence="3" id="KW-0202">Cytokine</keyword>
<evidence type="ECO:0000256" key="8">
    <source>
        <dbReference type="SAM" id="SignalP"/>
    </source>
</evidence>
<dbReference type="GO" id="GO:0005615">
    <property type="term" value="C:extracellular space"/>
    <property type="evidence" value="ECO:0007669"/>
    <property type="project" value="UniProtKB-KW"/>
</dbReference>
<dbReference type="PANTHER" id="PTHR11691">
    <property type="entry name" value="TYPE I INTERFERON"/>
    <property type="match status" value="1"/>
</dbReference>
<evidence type="ECO:0000313" key="9">
    <source>
        <dbReference type="Ensembl" id="ENSSFAP00005029472.1"/>
    </source>
</evidence>
<evidence type="ECO:0000256" key="4">
    <source>
        <dbReference type="ARBA" id="ARBA00022525"/>
    </source>
</evidence>
<dbReference type="PANTHER" id="PTHR11691:SF73">
    <property type="entry name" value="INTERFERON BETA"/>
    <property type="match status" value="1"/>
</dbReference>
<dbReference type="SUPFAM" id="SSF47266">
    <property type="entry name" value="4-helical cytokines"/>
    <property type="match status" value="1"/>
</dbReference>
<evidence type="ECO:0000313" key="10">
    <source>
        <dbReference type="Proteomes" id="UP000472267"/>
    </source>
</evidence>
<dbReference type="InterPro" id="IPR000471">
    <property type="entry name" value="Interferon_alpha/beta/delta"/>
</dbReference>
<keyword evidence="10" id="KW-1185">Reference proteome</keyword>
<evidence type="ECO:0000256" key="2">
    <source>
        <dbReference type="ARBA" id="ARBA00011033"/>
    </source>
</evidence>
<dbReference type="AlphaFoldDB" id="A0A672HK93"/>
<dbReference type="GO" id="GO:0006955">
    <property type="term" value="P:immune response"/>
    <property type="evidence" value="ECO:0007669"/>
    <property type="project" value="UniProtKB-ARBA"/>
</dbReference>
<dbReference type="InParanoid" id="A0A672HK93"/>
<evidence type="ECO:0000256" key="3">
    <source>
        <dbReference type="ARBA" id="ARBA00022514"/>
    </source>
</evidence>
<keyword evidence="4" id="KW-0964">Secreted</keyword>
<reference evidence="9" key="2">
    <citation type="submission" date="2025-08" db="UniProtKB">
        <authorList>
            <consortium name="Ensembl"/>
        </authorList>
    </citation>
    <scope>IDENTIFICATION</scope>
</reference>
<dbReference type="Ensembl" id="ENSSFAT00005030555.1">
    <property type="protein sequence ID" value="ENSSFAP00005029472.1"/>
    <property type="gene ID" value="ENSSFAG00005014986.1"/>
</dbReference>
<name>A0A672HK93_SALFA</name>
<evidence type="ECO:0000256" key="7">
    <source>
        <dbReference type="ARBA" id="ARBA00023157"/>
    </source>
</evidence>
<feature type="signal peptide" evidence="8">
    <location>
        <begin position="1"/>
        <end position="20"/>
    </location>
</feature>
<evidence type="ECO:0000256" key="5">
    <source>
        <dbReference type="ARBA" id="ARBA00022729"/>
    </source>
</evidence>
<evidence type="ECO:0000256" key="6">
    <source>
        <dbReference type="ARBA" id="ARBA00023118"/>
    </source>
</evidence>
<dbReference type="Pfam" id="PF00143">
    <property type="entry name" value="Interferon"/>
    <property type="match status" value="1"/>
</dbReference>
<dbReference type="OMA" id="HAVMSAN"/>
<accession>A0A672HK93</accession>
<organism evidence="9 10">
    <name type="scientific">Salarias fasciatus</name>
    <name type="common">Jewelled blenny</name>
    <name type="synonym">Blennius fasciatus</name>
    <dbReference type="NCBI Taxonomy" id="181472"/>
    <lineage>
        <taxon>Eukaryota</taxon>
        <taxon>Metazoa</taxon>
        <taxon>Chordata</taxon>
        <taxon>Craniata</taxon>
        <taxon>Vertebrata</taxon>
        <taxon>Euteleostomi</taxon>
        <taxon>Actinopterygii</taxon>
        <taxon>Neopterygii</taxon>
        <taxon>Teleostei</taxon>
        <taxon>Neoteleostei</taxon>
        <taxon>Acanthomorphata</taxon>
        <taxon>Ovalentaria</taxon>
        <taxon>Blenniimorphae</taxon>
        <taxon>Blenniiformes</taxon>
        <taxon>Blennioidei</taxon>
        <taxon>Blenniidae</taxon>
        <taxon>Salariinae</taxon>
        <taxon>Salarias</taxon>
    </lineage>
</organism>
<keyword evidence="6" id="KW-0051">Antiviral defense</keyword>
<dbReference type="Gene3D" id="1.20.1250.10">
    <property type="match status" value="1"/>
</dbReference>
<gene>
    <name evidence="9" type="primary">LOC115386917</name>
</gene>
<dbReference type="Proteomes" id="UP000472267">
    <property type="component" value="Chromosome 4"/>
</dbReference>
<dbReference type="GO" id="GO:0005125">
    <property type="term" value="F:cytokine activity"/>
    <property type="evidence" value="ECO:0007669"/>
    <property type="project" value="UniProtKB-KW"/>
</dbReference>
<keyword evidence="5 8" id="KW-0732">Signal</keyword>
<protein>
    <submittedName>
        <fullName evidence="9">Interferon a3-like</fullName>
    </submittedName>
</protein>
<proteinExistence type="inferred from homology"/>
<feature type="chain" id="PRO_5025382111" evidence="8">
    <location>
        <begin position="21"/>
        <end position="185"/>
    </location>
</feature>
<comment type="similarity">
    <text evidence="2">Belongs to the alpha/beta interferon family.</text>
</comment>
<keyword evidence="7" id="KW-1015">Disulfide bond</keyword>
<reference evidence="9" key="1">
    <citation type="submission" date="2019-06" db="EMBL/GenBank/DDBJ databases">
        <authorList>
            <consortium name="Wellcome Sanger Institute Data Sharing"/>
        </authorList>
    </citation>
    <scope>NUCLEOTIDE SEQUENCE [LARGE SCALE GENOMIC DNA]</scope>
</reference>
<dbReference type="GO" id="GO:0005126">
    <property type="term" value="F:cytokine receptor binding"/>
    <property type="evidence" value="ECO:0007669"/>
    <property type="project" value="InterPro"/>
</dbReference>
<sequence length="185" mass="21738">MVSWNVVLLVVCGLPATVLGCDWLQRYGRLNNDSLTLLKRMGKNITNREPPVHFPYPLYQHIRHDEIQLVFIRETLELILDLYHHDNLSSAGWDAVMSEHFQISIHRQIEELGRCTKHSTNRKLRRYFGKLKRRTLGSSGGSKESWELLWKQTKEHLCQLELLVNHMTPQLSWAVQINKTDKRTK</sequence>
<comment type="subcellular location">
    <subcellularLocation>
        <location evidence="1">Secreted</location>
    </subcellularLocation>
</comment>